<reference evidence="5" key="1">
    <citation type="submission" date="2015-09" db="EMBL/GenBank/DDBJ databases">
        <authorList>
            <person name="Shao Z."/>
            <person name="Wang L."/>
        </authorList>
    </citation>
    <scope>NUCLEOTIDE SEQUENCE [LARGE SCALE GENOMIC DNA]</scope>
    <source>
        <strain evidence="5">F13-1</strain>
    </source>
</reference>
<dbReference type="Proteomes" id="UP000217763">
    <property type="component" value="Chromosome"/>
</dbReference>
<organism evidence="4 5">
    <name type="scientific">Zobellella denitrificans</name>
    <dbReference type="NCBI Taxonomy" id="347534"/>
    <lineage>
        <taxon>Bacteria</taxon>
        <taxon>Pseudomonadati</taxon>
        <taxon>Pseudomonadota</taxon>
        <taxon>Gammaproteobacteria</taxon>
        <taxon>Aeromonadales</taxon>
        <taxon>Aeromonadaceae</taxon>
        <taxon>Zobellella</taxon>
    </lineage>
</organism>
<keyword evidence="1" id="KW-0802">TPR repeat</keyword>
<gene>
    <name evidence="4" type="ORF">AN401_16560</name>
</gene>
<dbReference type="Pfam" id="PF13529">
    <property type="entry name" value="Peptidase_C39_2"/>
    <property type="match status" value="1"/>
</dbReference>
<dbReference type="Gene3D" id="3.90.70.10">
    <property type="entry name" value="Cysteine proteinases"/>
    <property type="match status" value="1"/>
</dbReference>
<dbReference type="CDD" id="cd02549">
    <property type="entry name" value="Peptidase_C39A"/>
    <property type="match status" value="1"/>
</dbReference>
<dbReference type="EMBL" id="CP012621">
    <property type="protein sequence ID" value="ATG75273.1"/>
    <property type="molecule type" value="Genomic_DNA"/>
</dbReference>
<dbReference type="PROSITE" id="PS51257">
    <property type="entry name" value="PROKAR_LIPOPROTEIN"/>
    <property type="match status" value="1"/>
</dbReference>
<feature type="domain" description="Peptidase C39-like" evidence="3">
    <location>
        <begin position="46"/>
        <end position="155"/>
    </location>
</feature>
<dbReference type="NCBIfam" id="NF033920">
    <property type="entry name" value="C39_PA2778_fam"/>
    <property type="match status" value="1"/>
</dbReference>
<dbReference type="SMART" id="SM00028">
    <property type="entry name" value="TPR"/>
    <property type="match status" value="2"/>
</dbReference>
<evidence type="ECO:0000313" key="5">
    <source>
        <dbReference type="Proteomes" id="UP000217763"/>
    </source>
</evidence>
<feature type="chain" id="PRO_5012990852" description="Peptidase C39-like domain-containing protein" evidence="2">
    <location>
        <begin position="25"/>
        <end position="312"/>
    </location>
</feature>
<evidence type="ECO:0000313" key="4">
    <source>
        <dbReference type="EMBL" id="ATG75273.1"/>
    </source>
</evidence>
<dbReference type="InterPro" id="IPR011990">
    <property type="entry name" value="TPR-like_helical_dom_sf"/>
</dbReference>
<accession>A0A291HSY5</accession>
<name>A0A291HSY5_9GAMM</name>
<dbReference type="InterPro" id="IPR039563">
    <property type="entry name" value="Peptidase_C39_single_dom"/>
</dbReference>
<dbReference type="RefSeq" id="WP_096779973.1">
    <property type="nucleotide sequence ID" value="NZ_CP012621.1"/>
</dbReference>
<dbReference type="Gene3D" id="1.25.40.10">
    <property type="entry name" value="Tetratricopeptide repeat domain"/>
    <property type="match status" value="1"/>
</dbReference>
<dbReference type="Pfam" id="PF13181">
    <property type="entry name" value="TPR_8"/>
    <property type="match status" value="1"/>
</dbReference>
<feature type="repeat" description="TPR" evidence="1">
    <location>
        <begin position="231"/>
        <end position="264"/>
    </location>
</feature>
<evidence type="ECO:0000256" key="1">
    <source>
        <dbReference type="PROSITE-ProRule" id="PRU00339"/>
    </source>
</evidence>
<proteinExistence type="predicted"/>
<keyword evidence="5" id="KW-1185">Reference proteome</keyword>
<evidence type="ECO:0000256" key="2">
    <source>
        <dbReference type="SAM" id="SignalP"/>
    </source>
</evidence>
<keyword evidence="2" id="KW-0732">Signal</keyword>
<dbReference type="InterPro" id="IPR039564">
    <property type="entry name" value="Peptidase_C39-like"/>
</dbReference>
<feature type="signal peptide" evidence="2">
    <location>
        <begin position="1"/>
        <end position="24"/>
    </location>
</feature>
<sequence length="312" mass="32563">MTAPLCRWNARLAGVLLLLLTGCAGTPALSPGAAQTLPASAHVGGVPFHGQRDYQCGPASLAMVLNASGVPVGIDELIPQLFLPGRQGSVQPEMLAAARRHGRIAYPLPGGFDGLLGELAAGHPVVVLQNLSLPAWPLWHYAVVTGYDRERQLLIHHSGEQARQAIAMGRFDATWARSGRWAMVALPPGTLPATLSPAQAAESIAAFEQVAGAEAALPAWQALTARWPGHAQGWFALGNAHHGGGDNDAAIAAFRQATRQDPQLAAAWLNLGLLQAALGRPRDAAAALTRAVALEGPFQARARQALAALPSE</sequence>
<protein>
    <recommendedName>
        <fullName evidence="3">Peptidase C39-like domain-containing protein</fullName>
    </recommendedName>
</protein>
<evidence type="ECO:0000259" key="3">
    <source>
        <dbReference type="Pfam" id="PF13529"/>
    </source>
</evidence>
<dbReference type="PROSITE" id="PS50005">
    <property type="entry name" value="TPR"/>
    <property type="match status" value="1"/>
</dbReference>
<dbReference type="AlphaFoldDB" id="A0A291HSY5"/>
<dbReference type="InterPro" id="IPR019734">
    <property type="entry name" value="TPR_rpt"/>
</dbReference>
<dbReference type="SUPFAM" id="SSF48452">
    <property type="entry name" value="TPR-like"/>
    <property type="match status" value="1"/>
</dbReference>
<dbReference type="Pfam" id="PF13432">
    <property type="entry name" value="TPR_16"/>
    <property type="match status" value="1"/>
</dbReference>
<dbReference type="KEGG" id="zdf:AN401_16560"/>